<dbReference type="PANTHER" id="PTHR43249">
    <property type="entry name" value="UDP-N-ACETYL-2-AMINO-2-DEOXY-D-GLUCURONATE OXIDASE"/>
    <property type="match status" value="1"/>
</dbReference>
<keyword evidence="4" id="KW-1185">Reference proteome</keyword>
<dbReference type="Pfam" id="PF22725">
    <property type="entry name" value="GFO_IDH_MocA_C3"/>
    <property type="match status" value="1"/>
</dbReference>
<dbReference type="Gene3D" id="3.40.50.720">
    <property type="entry name" value="NAD(P)-binding Rossmann-like Domain"/>
    <property type="match status" value="1"/>
</dbReference>
<evidence type="ECO:0000259" key="2">
    <source>
        <dbReference type="Pfam" id="PF22725"/>
    </source>
</evidence>
<dbReference type="InterPro" id="IPR036291">
    <property type="entry name" value="NAD(P)-bd_dom_sf"/>
</dbReference>
<sequence length="336" mass="34933">MRNCRVGLVGAGGVAQRHARVLTGFDDVELVAVTDVAPEAASALVAQHGGRACADIAELLATGLDAVYVCVPPFAHGPAEEAVIAAGVPMFVEKPVAIDLSTAERIADLIARRGLRTAVGHHWRYLSVLDQARDLLADRPVRMVSGTWLDKVPPVAWWSRRDRSGGPVVEQAAHVLDLIRLLAGEVTEVTAYGNGTPPPVDGADIDSVTTAALRFADGAVGTLSAACVLGWKHRAGLEILADGLALAITEDGLSIRDADGERHLPADPEAARVAVDRAFVDAVRGIGDDVRVPYAEALATQRLALAVADSARTGATVRLATATAPTVLATGVTVDA</sequence>
<reference evidence="3 4" key="1">
    <citation type="submission" date="2019-02" db="EMBL/GenBank/DDBJ databases">
        <title>Sequencing the genomes of 1000 actinobacteria strains.</title>
        <authorList>
            <person name="Klenk H.-P."/>
        </authorList>
    </citation>
    <scope>NUCLEOTIDE SEQUENCE [LARGE SCALE GENOMIC DNA]</scope>
    <source>
        <strain evidence="3 4">DSM 45888</strain>
    </source>
</reference>
<dbReference type="InterPro" id="IPR052515">
    <property type="entry name" value="Gfo/Idh/MocA_Oxidoreductase"/>
</dbReference>
<evidence type="ECO:0000259" key="1">
    <source>
        <dbReference type="Pfam" id="PF01408"/>
    </source>
</evidence>
<dbReference type="Pfam" id="PF01408">
    <property type="entry name" value="GFO_IDH_MocA"/>
    <property type="match status" value="1"/>
</dbReference>
<proteinExistence type="predicted"/>
<dbReference type="EMBL" id="SHKK01000001">
    <property type="protein sequence ID" value="RZT78288.1"/>
    <property type="molecule type" value="Genomic_DNA"/>
</dbReference>
<dbReference type="Gene3D" id="3.30.360.10">
    <property type="entry name" value="Dihydrodipicolinate Reductase, domain 2"/>
    <property type="match status" value="1"/>
</dbReference>
<dbReference type="AlphaFoldDB" id="A0A4Q7UDF7"/>
<dbReference type="GO" id="GO:0000166">
    <property type="term" value="F:nucleotide binding"/>
    <property type="evidence" value="ECO:0007669"/>
    <property type="project" value="InterPro"/>
</dbReference>
<gene>
    <name evidence="3" type="ORF">EV382_1470</name>
</gene>
<dbReference type="PANTHER" id="PTHR43249:SF1">
    <property type="entry name" value="D-GLUCOSIDE 3-DEHYDROGENASE"/>
    <property type="match status" value="1"/>
</dbReference>
<evidence type="ECO:0000313" key="3">
    <source>
        <dbReference type="EMBL" id="RZT78288.1"/>
    </source>
</evidence>
<comment type="caution">
    <text evidence="3">The sequence shown here is derived from an EMBL/GenBank/DDBJ whole genome shotgun (WGS) entry which is preliminary data.</text>
</comment>
<protein>
    <submittedName>
        <fullName evidence="3">Putative dehydrogenase</fullName>
    </submittedName>
</protein>
<dbReference type="InterPro" id="IPR000683">
    <property type="entry name" value="Gfo/Idh/MocA-like_OxRdtase_N"/>
</dbReference>
<feature type="domain" description="Gfo/Idh/MocA-like oxidoreductase N-terminal" evidence="1">
    <location>
        <begin position="5"/>
        <end position="121"/>
    </location>
</feature>
<dbReference type="OrthoDB" id="256869at2"/>
<dbReference type="SUPFAM" id="SSF55347">
    <property type="entry name" value="Glyceraldehyde-3-phosphate dehydrogenase-like, C-terminal domain"/>
    <property type="match status" value="1"/>
</dbReference>
<dbReference type="Proteomes" id="UP000293781">
    <property type="component" value="Unassembled WGS sequence"/>
</dbReference>
<evidence type="ECO:0000313" key="4">
    <source>
        <dbReference type="Proteomes" id="UP000293781"/>
    </source>
</evidence>
<dbReference type="SUPFAM" id="SSF51735">
    <property type="entry name" value="NAD(P)-binding Rossmann-fold domains"/>
    <property type="match status" value="1"/>
</dbReference>
<accession>A0A4Q7UDF7</accession>
<dbReference type="RefSeq" id="WP_130400817.1">
    <property type="nucleotide sequence ID" value="NZ_SHKK01000001.1"/>
</dbReference>
<name>A0A4Q7UDF7_9ACTN</name>
<dbReference type="InterPro" id="IPR055170">
    <property type="entry name" value="GFO_IDH_MocA-like_dom"/>
</dbReference>
<organism evidence="3 4">
    <name type="scientific">Micromonospora violae</name>
    <dbReference type="NCBI Taxonomy" id="1278207"/>
    <lineage>
        <taxon>Bacteria</taxon>
        <taxon>Bacillati</taxon>
        <taxon>Actinomycetota</taxon>
        <taxon>Actinomycetes</taxon>
        <taxon>Micromonosporales</taxon>
        <taxon>Micromonosporaceae</taxon>
        <taxon>Micromonospora</taxon>
    </lineage>
</organism>
<feature type="domain" description="GFO/IDH/MocA-like oxidoreductase" evidence="2">
    <location>
        <begin position="141"/>
        <end position="239"/>
    </location>
</feature>